<name>A0ABV9KA41_9PORP</name>
<dbReference type="RefSeq" id="WP_380079689.1">
    <property type="nucleotide sequence ID" value="NZ_JBHSGO010000205.1"/>
</dbReference>
<keyword evidence="3" id="KW-1185">Reference proteome</keyword>
<evidence type="ECO:0000313" key="2">
    <source>
        <dbReference type="EMBL" id="MFC4666531.1"/>
    </source>
</evidence>
<accession>A0ABV9KA41</accession>
<gene>
    <name evidence="2" type="ORF">ACFO3G_07990</name>
</gene>
<organism evidence="2 3">
    <name type="scientific">Falsiporphyromonas endometrii</name>
    <dbReference type="NCBI Taxonomy" id="1387297"/>
    <lineage>
        <taxon>Bacteria</taxon>
        <taxon>Pseudomonadati</taxon>
        <taxon>Bacteroidota</taxon>
        <taxon>Bacteroidia</taxon>
        <taxon>Bacteroidales</taxon>
        <taxon>Porphyromonadaceae</taxon>
        <taxon>Falsiporphyromonas</taxon>
    </lineage>
</organism>
<dbReference type="InterPro" id="IPR029464">
    <property type="entry name" value="HSDR_N"/>
</dbReference>
<sequence length="165" mass="18988">MPQNINCIPLQLPPCTLTLRPREDGYGEDVFDFTRRRYVKLTPEEWVRQHFVCYLVNHLEYPSGLIANEVEIEVGNVKKRCDTIVYDKSLQPVMLLEYKAPQVALTKATVNQALRYNLECRVPVIVLSNGLTHMAFGMNYDDNRVSVLNHIPNYNELISDSNESS</sequence>
<feature type="domain" description="Type I restriction enzyme R protein N-terminal" evidence="1">
    <location>
        <begin position="43"/>
        <end position="152"/>
    </location>
</feature>
<evidence type="ECO:0000259" key="1">
    <source>
        <dbReference type="Pfam" id="PF13588"/>
    </source>
</evidence>
<dbReference type="EMBL" id="JBHSGO010000205">
    <property type="protein sequence ID" value="MFC4666531.1"/>
    <property type="molecule type" value="Genomic_DNA"/>
</dbReference>
<evidence type="ECO:0000313" key="3">
    <source>
        <dbReference type="Proteomes" id="UP001596020"/>
    </source>
</evidence>
<comment type="caution">
    <text evidence="2">The sequence shown here is derived from an EMBL/GenBank/DDBJ whole genome shotgun (WGS) entry which is preliminary data.</text>
</comment>
<reference evidence="3" key="1">
    <citation type="journal article" date="2019" name="Int. J. Syst. Evol. Microbiol.">
        <title>The Global Catalogue of Microorganisms (GCM) 10K type strain sequencing project: providing services to taxonomists for standard genome sequencing and annotation.</title>
        <authorList>
            <consortium name="The Broad Institute Genomics Platform"/>
            <consortium name="The Broad Institute Genome Sequencing Center for Infectious Disease"/>
            <person name="Wu L."/>
            <person name="Ma J."/>
        </authorList>
    </citation>
    <scope>NUCLEOTIDE SEQUENCE [LARGE SCALE GENOMIC DNA]</scope>
    <source>
        <strain evidence="3">CGMCC 4.7357</strain>
    </source>
</reference>
<dbReference type="Pfam" id="PF13588">
    <property type="entry name" value="HSDR_N_2"/>
    <property type="match status" value="1"/>
</dbReference>
<protein>
    <submittedName>
        <fullName evidence="2">Type I restriction enzyme HsdR N-terminal domain-containing protein</fullName>
    </submittedName>
</protein>
<proteinExistence type="predicted"/>
<dbReference type="Proteomes" id="UP001596020">
    <property type="component" value="Unassembled WGS sequence"/>
</dbReference>